<dbReference type="Proteomes" id="UP001374535">
    <property type="component" value="Chromosome 2"/>
</dbReference>
<keyword evidence="3" id="KW-1185">Reference proteome</keyword>
<dbReference type="EMBL" id="CP144699">
    <property type="protein sequence ID" value="WVZ19537.1"/>
    <property type="molecule type" value="Genomic_DNA"/>
</dbReference>
<sequence>LQEVTDADDNLLILNGRRLSGTRQQNAPEAWALQPRFVAPGSNAFGCANARLARPNAPALRPGSMTPGPSAPVAPRPGSTPRQKRKRPSSPSSSTNTPASSSALPNTLHLLLHPFQ</sequence>
<proteinExistence type="predicted"/>
<evidence type="ECO:0000313" key="3">
    <source>
        <dbReference type="Proteomes" id="UP001374535"/>
    </source>
</evidence>
<gene>
    <name evidence="2" type="ORF">V8G54_006859</name>
</gene>
<dbReference type="AlphaFoldDB" id="A0AAQ3P2Y7"/>
<feature type="non-terminal residue" evidence="2">
    <location>
        <position position="116"/>
    </location>
</feature>
<protein>
    <submittedName>
        <fullName evidence="2">Uncharacterized protein</fullName>
    </submittedName>
</protein>
<feature type="compositionally biased region" description="Low complexity" evidence="1">
    <location>
        <begin position="89"/>
        <end position="103"/>
    </location>
</feature>
<evidence type="ECO:0000313" key="2">
    <source>
        <dbReference type="EMBL" id="WVZ19537.1"/>
    </source>
</evidence>
<organism evidence="2 3">
    <name type="scientific">Vigna mungo</name>
    <name type="common">Black gram</name>
    <name type="synonym">Phaseolus mungo</name>
    <dbReference type="NCBI Taxonomy" id="3915"/>
    <lineage>
        <taxon>Eukaryota</taxon>
        <taxon>Viridiplantae</taxon>
        <taxon>Streptophyta</taxon>
        <taxon>Embryophyta</taxon>
        <taxon>Tracheophyta</taxon>
        <taxon>Spermatophyta</taxon>
        <taxon>Magnoliopsida</taxon>
        <taxon>eudicotyledons</taxon>
        <taxon>Gunneridae</taxon>
        <taxon>Pentapetalae</taxon>
        <taxon>rosids</taxon>
        <taxon>fabids</taxon>
        <taxon>Fabales</taxon>
        <taxon>Fabaceae</taxon>
        <taxon>Papilionoideae</taxon>
        <taxon>50 kb inversion clade</taxon>
        <taxon>NPAAA clade</taxon>
        <taxon>indigoferoid/millettioid clade</taxon>
        <taxon>Phaseoleae</taxon>
        <taxon>Vigna</taxon>
    </lineage>
</organism>
<name>A0AAQ3P2Y7_VIGMU</name>
<accession>A0AAQ3P2Y7</accession>
<feature type="region of interest" description="Disordered" evidence="1">
    <location>
        <begin position="55"/>
        <end position="116"/>
    </location>
</feature>
<evidence type="ECO:0000256" key="1">
    <source>
        <dbReference type="SAM" id="MobiDB-lite"/>
    </source>
</evidence>
<reference evidence="2 3" key="1">
    <citation type="journal article" date="2023" name="Life. Sci Alliance">
        <title>Evolutionary insights into 3D genome organization and epigenetic landscape of Vigna mungo.</title>
        <authorList>
            <person name="Junaid A."/>
            <person name="Singh B."/>
            <person name="Bhatia S."/>
        </authorList>
    </citation>
    <scope>NUCLEOTIDE SEQUENCE [LARGE SCALE GENOMIC DNA]</scope>
    <source>
        <strain evidence="2">Urdbean</strain>
    </source>
</reference>